<dbReference type="Proteomes" id="UP000243075">
    <property type="component" value="Segment"/>
</dbReference>
<evidence type="ECO:0000256" key="8">
    <source>
        <dbReference type="ARBA" id="ARBA00022870"/>
    </source>
</evidence>
<dbReference type="InterPro" id="IPR020175">
    <property type="entry name" value="Herpes_gL_rhadinovirus"/>
</dbReference>
<name>Q8JYB6_9GAMA</name>
<evidence type="ECO:0000256" key="1">
    <source>
        <dbReference type="ARBA" id="ARBA00022506"/>
    </source>
</evidence>
<evidence type="ECO:0000256" key="12">
    <source>
        <dbReference type="ARBA" id="ARBA00023296"/>
    </source>
</evidence>
<sequence length="142" mass="16399">MMQHIMIVICLLCIMHMVEGFHPFSCCDLHNGKGPSEFREVVKILFYIPETCKYRNVAYLYKTMPNNSNVTHVSCANGFNLMSFLLAVIDRVSLRTNKFDSSLTAALLQYKKVYSQEFSIENTNTSIFKVDTRHSRKQWTTG</sequence>
<evidence type="ECO:0000313" key="14">
    <source>
        <dbReference type="Proteomes" id="UP000243075"/>
    </source>
</evidence>
<keyword evidence="12" id="KW-1160">Virus entry into host cell</keyword>
<reference evidence="13 14" key="2">
    <citation type="journal article" date="1999" name="J. Gen. Virol.">
        <title>Characterization of the DNA polymerase loci of the novel porcine lymphotropic herpesviruses 1 and 2 in domestic and feral pigs.</title>
        <authorList>
            <person name="Ulrich S."/>
            <person name="Goltz M."/>
            <person name="Ehlers B."/>
        </authorList>
    </citation>
    <scope>NUCLEOTIDE SEQUENCE [LARGE SCALE GENOMIC DNA]</scope>
    <source>
        <strain evidence="13">Sample #56</strain>
    </source>
</reference>
<dbReference type="HAMAP" id="MF_04034">
    <property type="entry name" value="HSV_GL_alphagamma"/>
    <property type="match status" value="1"/>
</dbReference>
<keyword evidence="1" id="KW-1168">Fusion of virus membrane with host membrane</keyword>
<dbReference type="OrthoDB" id="24115at10239"/>
<evidence type="ECO:0000256" key="2">
    <source>
        <dbReference type="ARBA" id="ARBA00022511"/>
    </source>
</evidence>
<evidence type="ECO:0000313" key="13">
    <source>
        <dbReference type="EMBL" id="AAM22146.1"/>
    </source>
</evidence>
<reference evidence="13 14" key="4">
    <citation type="journal article" date="2007" name="J. Virol.">
        <title>Identification of novel rodent herpesviruses, including the first gammaherpesvirus of Mus musculus.</title>
        <authorList>
            <person name="Ehlers B."/>
            <person name="Kuchler J."/>
            <person name="Yasmum N."/>
            <person name="Dural G."/>
            <person name="Voigt S."/>
            <person name="Schmidt-Chanasit J."/>
            <person name="Jakel T."/>
            <person name="Matuschka F.R."/>
            <person name="Richter D."/>
            <person name="Essbauer S."/>
            <person name="Hughes D.J."/>
            <person name="Summers C."/>
            <person name="Bennett M."/>
            <person name="Stewart J.P."/>
            <person name="Ulrich R.G."/>
        </authorList>
    </citation>
    <scope>NUCLEOTIDE SEQUENCE [LARGE SCALE GENOMIC DNA]</scope>
    <source>
        <strain evidence="13">Sample #56</strain>
    </source>
</reference>
<accession>Q8JYB6</accession>
<keyword evidence="2" id="KW-1032">Host cell membrane</keyword>
<dbReference type="GO" id="GO:0019031">
    <property type="term" value="C:viral envelope"/>
    <property type="evidence" value="ECO:0007669"/>
    <property type="project" value="UniProtKB-KW"/>
</dbReference>
<evidence type="ECO:0000256" key="6">
    <source>
        <dbReference type="ARBA" id="ARBA00022812"/>
    </source>
</evidence>
<dbReference type="PROSITE" id="PS52026">
    <property type="entry name" value="GL_GHV"/>
    <property type="match status" value="1"/>
</dbReference>
<proteinExistence type="inferred from homology"/>
<dbReference type="EMBL" id="AF478169">
    <property type="protein sequence ID" value="AAM22146.1"/>
    <property type="molecule type" value="Genomic_DNA"/>
</dbReference>
<keyword evidence="5" id="KW-0732">Signal</keyword>
<keyword evidence="14" id="KW-1185">Reference proteome</keyword>
<dbReference type="Pfam" id="PF11108">
    <property type="entry name" value="Phage_glycop_gL"/>
    <property type="match status" value="1"/>
</dbReference>
<organism evidence="13 14">
    <name type="scientific">Suid gammaherpesvirus 3</name>
    <dbReference type="NCBI Taxonomy" id="1960249"/>
    <lineage>
        <taxon>Viruses</taxon>
        <taxon>Duplodnaviria</taxon>
        <taxon>Heunggongvirae</taxon>
        <taxon>Peploviricota</taxon>
        <taxon>Herviviricetes</taxon>
        <taxon>Herpesvirales</taxon>
        <taxon>Orthoherpesviridae</taxon>
        <taxon>Gammaherpesvirinae</taxon>
        <taxon>Macavirus</taxon>
        <taxon>Macavirus suidgamma3</taxon>
    </lineage>
</organism>
<protein>
    <submittedName>
        <fullName evidence="13">Glycoprotein L</fullName>
    </submittedName>
</protein>
<keyword evidence="8" id="KW-1043">Host membrane</keyword>
<keyword evidence="9" id="KW-0261">Viral envelope protein</keyword>
<dbReference type="GO" id="GO:0046718">
    <property type="term" value="P:symbiont entry into host cell"/>
    <property type="evidence" value="ECO:0007669"/>
    <property type="project" value="UniProtKB-KW"/>
</dbReference>
<reference evidence="13 14" key="3">
    <citation type="journal article" date="2002" name="Virology">
        <title>Sequence analysis of the genome of porcine lymphotropic herpesvirus 1 and gene expression during posttransplant lymphoproliferative disease of pigs.</title>
        <authorList>
            <person name="Goltz M."/>
            <person name="Ericsson T."/>
            <person name="Patience C."/>
            <person name="Huang C.A."/>
            <person name="Noack S."/>
            <person name="Sachs D.H."/>
            <person name="Ehlers B."/>
        </authorList>
    </citation>
    <scope>NUCLEOTIDE SEQUENCE [LARGE SCALE GENOMIC DNA]</scope>
    <source>
        <strain evidence="13">Sample #56</strain>
    </source>
</reference>
<evidence type="ECO:0000256" key="11">
    <source>
        <dbReference type="ARBA" id="ARBA00023180"/>
    </source>
</evidence>
<evidence type="ECO:0000256" key="5">
    <source>
        <dbReference type="ARBA" id="ARBA00022729"/>
    </source>
</evidence>
<evidence type="ECO:0000256" key="4">
    <source>
        <dbReference type="ARBA" id="ARBA00022595"/>
    </source>
</evidence>
<evidence type="ECO:0000256" key="9">
    <source>
        <dbReference type="ARBA" id="ARBA00022879"/>
    </source>
</evidence>
<keyword evidence="6" id="KW-1040">Host Golgi apparatus</keyword>
<evidence type="ECO:0000256" key="3">
    <source>
        <dbReference type="ARBA" id="ARBA00022521"/>
    </source>
</evidence>
<dbReference type="InterPro" id="IPR038313">
    <property type="entry name" value="Herpes_gL_rhadinovirus_sf"/>
</dbReference>
<dbReference type="Gene3D" id="3.10.390.20">
    <property type="entry name" value="Viral glycoprotein L"/>
    <property type="match status" value="1"/>
</dbReference>
<keyword evidence="10" id="KW-0472">Membrane</keyword>
<evidence type="ECO:0000256" key="7">
    <source>
        <dbReference type="ARBA" id="ARBA00022844"/>
    </source>
</evidence>
<keyword evidence="7" id="KW-0946">Virion</keyword>
<dbReference type="InterPro" id="IPR034708">
    <property type="entry name" value="HSV_GL_alphagamma"/>
</dbReference>
<reference evidence="13 14" key="1">
    <citation type="journal article" date="1999" name="J. Gen. Virol.">
        <title>Detection of two novel porcine herpesviruses with high similarity to gammaherpesviruses.</title>
        <authorList>
            <person name="Ehlers B."/>
            <person name="Ulrich S."/>
            <person name="Goltz M."/>
        </authorList>
    </citation>
    <scope>NUCLEOTIDE SEQUENCE [LARGE SCALE GENOMIC DNA]</scope>
    <source>
        <strain evidence="13">Sample #56</strain>
    </source>
</reference>
<keyword evidence="3" id="KW-1169">Fusion of virus membrane with host cell membrane</keyword>
<keyword evidence="11" id="KW-0325">Glycoprotein</keyword>
<dbReference type="GO" id="GO:0019064">
    <property type="term" value="P:fusion of virus membrane with host plasma membrane"/>
    <property type="evidence" value="ECO:0007669"/>
    <property type="project" value="UniProtKB-KW"/>
</dbReference>
<evidence type="ECO:0000256" key="10">
    <source>
        <dbReference type="ARBA" id="ARBA00023136"/>
    </source>
</evidence>
<keyword evidence="4" id="KW-1162">Viral penetration into host cytoplasm</keyword>